<keyword evidence="3 11" id="KW-0436">Ligase</keyword>
<feature type="active site" description="Nucleophile; for glutamine hydrolysis" evidence="11">
    <location>
        <position position="380"/>
    </location>
</feature>
<comment type="similarity">
    <text evidence="2 11">Belongs to the CTP synthase family.</text>
</comment>
<comment type="function">
    <text evidence="11">Catalyzes the ATP-dependent amination of UTP to CTP with either L-glutamine or ammonia as the source of nitrogen. Regulates intracellular CTP levels through interactions with the four ribonucleotide triphosphates.</text>
</comment>
<dbReference type="SUPFAM" id="SSF52540">
    <property type="entry name" value="P-loop containing nucleoside triphosphate hydrolases"/>
    <property type="match status" value="1"/>
</dbReference>
<dbReference type="RefSeq" id="WP_012226773.1">
    <property type="nucleotide sequence ID" value="NZ_HG422565.1"/>
</dbReference>
<dbReference type="FunFam" id="3.40.50.300:FF:000009">
    <property type="entry name" value="CTP synthase"/>
    <property type="match status" value="1"/>
</dbReference>
<feature type="binding site" evidence="11">
    <location>
        <position position="13"/>
    </location>
    <ligand>
        <name>CTP</name>
        <dbReference type="ChEBI" id="CHEBI:37563"/>
        <note>allosteric inhibitor</note>
    </ligand>
</feature>
<dbReference type="FunFam" id="3.40.50.880:FF:000002">
    <property type="entry name" value="CTP synthase"/>
    <property type="match status" value="1"/>
</dbReference>
<dbReference type="GO" id="GO:0004359">
    <property type="term" value="F:glutaminase activity"/>
    <property type="evidence" value="ECO:0007669"/>
    <property type="project" value="RHEA"/>
</dbReference>
<comment type="caution">
    <text evidence="15">The sequence shown here is derived from an EMBL/GenBank/DDBJ whole genome shotgun (WGS) entry which is preliminary data.</text>
</comment>
<evidence type="ECO:0000256" key="2">
    <source>
        <dbReference type="ARBA" id="ARBA00007533"/>
    </source>
</evidence>
<feature type="domain" description="Glutamine amidotransferase" evidence="13">
    <location>
        <begin position="301"/>
        <end position="525"/>
    </location>
</feature>
<evidence type="ECO:0000256" key="4">
    <source>
        <dbReference type="ARBA" id="ARBA00022723"/>
    </source>
</evidence>
<feature type="binding site" evidence="11">
    <location>
        <begin position="187"/>
        <end position="192"/>
    </location>
    <ligand>
        <name>UTP</name>
        <dbReference type="ChEBI" id="CHEBI:46398"/>
    </ligand>
</feature>
<dbReference type="NCBIfam" id="NF003792">
    <property type="entry name" value="PRK05380.1"/>
    <property type="match status" value="1"/>
</dbReference>
<dbReference type="CDD" id="cd01746">
    <property type="entry name" value="GATase1_CTP_Synthase"/>
    <property type="match status" value="1"/>
</dbReference>
<dbReference type="HAMAP" id="MF_01227">
    <property type="entry name" value="PyrG"/>
    <property type="match status" value="1"/>
</dbReference>
<feature type="binding site" evidence="11">
    <location>
        <position position="241"/>
    </location>
    <ligand>
        <name>ATP</name>
        <dbReference type="ChEBI" id="CHEBI:30616"/>
    </ligand>
</feature>
<dbReference type="GO" id="GO:0046872">
    <property type="term" value="F:metal ion binding"/>
    <property type="evidence" value="ECO:0007669"/>
    <property type="project" value="UniProtKB-KW"/>
</dbReference>
<comment type="catalytic activity">
    <reaction evidence="10 11">
        <text>UTP + L-glutamine + ATP + H2O = CTP + L-glutamate + ADP + phosphate + 2 H(+)</text>
        <dbReference type="Rhea" id="RHEA:26426"/>
        <dbReference type="ChEBI" id="CHEBI:15377"/>
        <dbReference type="ChEBI" id="CHEBI:15378"/>
        <dbReference type="ChEBI" id="CHEBI:29985"/>
        <dbReference type="ChEBI" id="CHEBI:30616"/>
        <dbReference type="ChEBI" id="CHEBI:37563"/>
        <dbReference type="ChEBI" id="CHEBI:43474"/>
        <dbReference type="ChEBI" id="CHEBI:46398"/>
        <dbReference type="ChEBI" id="CHEBI:58359"/>
        <dbReference type="ChEBI" id="CHEBI:456216"/>
        <dbReference type="EC" id="6.3.4.2"/>
    </reaction>
</comment>
<dbReference type="EC" id="6.3.4.2" evidence="11"/>
<dbReference type="OrthoDB" id="9801107at2"/>
<keyword evidence="4 11" id="KW-0479">Metal-binding</keyword>
<comment type="catalytic activity">
    <reaction evidence="11">
        <text>UTP + NH4(+) + ATP = CTP + ADP + phosphate + 2 H(+)</text>
        <dbReference type="Rhea" id="RHEA:16597"/>
        <dbReference type="ChEBI" id="CHEBI:15378"/>
        <dbReference type="ChEBI" id="CHEBI:28938"/>
        <dbReference type="ChEBI" id="CHEBI:30616"/>
        <dbReference type="ChEBI" id="CHEBI:37563"/>
        <dbReference type="ChEBI" id="CHEBI:43474"/>
        <dbReference type="ChEBI" id="CHEBI:46398"/>
        <dbReference type="ChEBI" id="CHEBI:456216"/>
    </reaction>
</comment>
<dbReference type="InterPro" id="IPR027417">
    <property type="entry name" value="P-loop_NTPase"/>
</dbReference>
<evidence type="ECO:0000256" key="3">
    <source>
        <dbReference type="ARBA" id="ARBA00022598"/>
    </source>
</evidence>
<evidence type="ECO:0000256" key="5">
    <source>
        <dbReference type="ARBA" id="ARBA00022741"/>
    </source>
</evidence>
<dbReference type="InterPro" id="IPR017926">
    <property type="entry name" value="GATASE"/>
</dbReference>
<dbReference type="SUPFAM" id="SSF52317">
    <property type="entry name" value="Class I glutamine amidotransferase-like"/>
    <property type="match status" value="1"/>
</dbReference>
<dbReference type="Proteomes" id="UP000018291">
    <property type="component" value="Unassembled WGS sequence"/>
</dbReference>
<dbReference type="CDD" id="cd03113">
    <property type="entry name" value="CTPS_N"/>
    <property type="match status" value="1"/>
</dbReference>
<feature type="binding site" evidence="11">
    <location>
        <position position="13"/>
    </location>
    <ligand>
        <name>UTP</name>
        <dbReference type="ChEBI" id="CHEBI:46398"/>
    </ligand>
</feature>
<evidence type="ECO:0000313" key="15">
    <source>
        <dbReference type="EMBL" id="CCM63724.1"/>
    </source>
</evidence>
<organism evidence="15 16">
    <name type="scientific">Candidatus Neomicrothrix parvicella RN1</name>
    <dbReference type="NCBI Taxonomy" id="1229780"/>
    <lineage>
        <taxon>Bacteria</taxon>
        <taxon>Bacillati</taxon>
        <taxon>Actinomycetota</taxon>
        <taxon>Acidimicrobiia</taxon>
        <taxon>Acidimicrobiales</taxon>
        <taxon>Microthrixaceae</taxon>
        <taxon>Candidatus Neomicrothrix</taxon>
    </lineage>
</organism>
<comment type="miscellaneous">
    <text evidence="11">CTPSs have evolved a hybrid strategy for distinguishing between UTP and CTP. The overlapping regions of the product feedback inhibitory and substrate sites recognize a common feature in both compounds, the triphosphate moiety. To differentiate isosteric substrate and product pyrimidine rings, an additional pocket far from the expected kinase/ligase catalytic site, specifically recognizes the cytosine and ribose portions of the product inhibitor.</text>
</comment>
<keyword evidence="8 11" id="KW-0315">Glutamine amidotransferase</keyword>
<evidence type="ECO:0000256" key="8">
    <source>
        <dbReference type="ARBA" id="ARBA00022962"/>
    </source>
</evidence>
<dbReference type="GO" id="GO:0044210">
    <property type="term" value="P:'de novo' CTP biosynthetic process"/>
    <property type="evidence" value="ECO:0007669"/>
    <property type="project" value="UniProtKB-UniRule"/>
</dbReference>
<keyword evidence="5 11" id="KW-0547">Nucleotide-binding</keyword>
<feature type="binding site" evidence="11">
    <location>
        <position position="140"/>
    </location>
    <ligand>
        <name>Mg(2+)</name>
        <dbReference type="ChEBI" id="CHEBI:18420"/>
    </ligand>
</feature>
<keyword evidence="6 11" id="KW-0067">ATP-binding</keyword>
<dbReference type="AlphaFoldDB" id="R4YYR5"/>
<feature type="binding site" evidence="11">
    <location>
        <begin position="187"/>
        <end position="192"/>
    </location>
    <ligand>
        <name>CTP</name>
        <dbReference type="ChEBI" id="CHEBI:37563"/>
        <note>allosteric inhibitor</note>
    </ligand>
</feature>
<feature type="binding site" evidence="11">
    <location>
        <begin position="381"/>
        <end position="384"/>
    </location>
    <ligand>
        <name>L-glutamine</name>
        <dbReference type="ChEBI" id="CHEBI:58359"/>
    </ligand>
</feature>
<sequence>MAKHIFVTGGVVSGLGKGLTASSLGTLLKARGLRVTLQKLDPYINVDPGTMNPFEHGEVFVTEDGGETDLDLGHYERFIDEFLTRNSNATTGSIYQEVLAKERRGDYLGKTVQVIPHITDEIKRRIFALATDDVDVVITEVGGTVGDIEILPFLEAIRQMRLDVGRANVCYVHVTLVPYISPSRELKTKPTQHSVTELRSRGITPDVIVCRSEGELEADLRLKISSMCDVELNAVISAADASSLYELPLIMHDEGLDTVVGQVLGLEQAEVDLTEWEAVVSHVASATAPLRIGIVGKYVSLADAYLSVVEALNHASAAAGVKPTIDWIQAEDAEGLLAEGRLHDLDGIVIPGGFGPRGVEGKIAAANWAREHGVPCLGLCLGMQVMTIEYARNALGLERANSSEFDRSTPHPVIDIMETQRGVTDKGGTMRLGAYIARLKPGSQVAEAYGAEVVSERHRHRFEFNPRYRGRFDASALSCSGTSPDGRLVEFIELEDHPFWVATQGHPEFKSRPTRPAPLFAAFVAAAAARTAATRVEVPQGEAASSEPQVSDETTAGRVRGRRSSQAERPDVAVDRDPVGVGDGPVSRG</sequence>
<feature type="binding site" evidence="11">
    <location>
        <position position="223"/>
    </location>
    <ligand>
        <name>UTP</name>
        <dbReference type="ChEBI" id="CHEBI:46398"/>
    </ligand>
</feature>
<name>R4YYR5_9ACTN</name>
<feature type="active site" evidence="11">
    <location>
        <position position="506"/>
    </location>
</feature>
<dbReference type="Gene3D" id="3.40.50.300">
    <property type="entry name" value="P-loop containing nucleotide triphosphate hydrolases"/>
    <property type="match status" value="1"/>
</dbReference>
<proteinExistence type="inferred from homology"/>
<dbReference type="NCBIfam" id="TIGR00337">
    <property type="entry name" value="PyrG"/>
    <property type="match status" value="1"/>
</dbReference>
<feature type="active site" evidence="11">
    <location>
        <position position="508"/>
    </location>
</feature>
<dbReference type="GO" id="GO:0005829">
    <property type="term" value="C:cytosol"/>
    <property type="evidence" value="ECO:0007669"/>
    <property type="project" value="TreeGrafter"/>
</dbReference>
<dbReference type="GO" id="GO:0005524">
    <property type="term" value="F:ATP binding"/>
    <property type="evidence" value="ECO:0007669"/>
    <property type="project" value="UniProtKB-KW"/>
</dbReference>
<feature type="domain" description="CTP synthase N-terminal" evidence="14">
    <location>
        <begin position="3"/>
        <end position="265"/>
    </location>
</feature>
<dbReference type="PANTHER" id="PTHR11550:SF0">
    <property type="entry name" value="CTP SYNTHASE-RELATED"/>
    <property type="match status" value="1"/>
</dbReference>
<dbReference type="STRING" id="1229780.BN381_290083"/>
<dbReference type="InterPro" id="IPR017456">
    <property type="entry name" value="CTP_synthase_N"/>
</dbReference>
<dbReference type="Pfam" id="PF00117">
    <property type="entry name" value="GATase"/>
    <property type="match status" value="1"/>
</dbReference>
<evidence type="ECO:0000256" key="9">
    <source>
        <dbReference type="ARBA" id="ARBA00022975"/>
    </source>
</evidence>
<keyword evidence="7 11" id="KW-0460">Magnesium</keyword>
<dbReference type="Gene3D" id="3.40.50.880">
    <property type="match status" value="1"/>
</dbReference>
<reference evidence="15 16" key="1">
    <citation type="journal article" date="2013" name="ISME J.">
        <title>Metabolic model for the filamentous 'Candidatus Microthrix parvicella' based on genomic and metagenomic analyses.</title>
        <authorList>
            <person name="Jon McIlroy S."/>
            <person name="Kristiansen R."/>
            <person name="Albertsen M."/>
            <person name="Michael Karst S."/>
            <person name="Rossetti S."/>
            <person name="Lund Nielsen J."/>
            <person name="Tandoi V."/>
            <person name="James Seviour R."/>
            <person name="Nielsen P.H."/>
        </authorList>
    </citation>
    <scope>NUCLEOTIDE SEQUENCE [LARGE SCALE GENOMIC DNA]</scope>
    <source>
        <strain evidence="15 16">RN1</strain>
    </source>
</reference>
<accession>R4YYR5</accession>
<comment type="catalytic activity">
    <reaction evidence="11">
        <text>L-glutamine + H2O = L-glutamate + NH4(+)</text>
        <dbReference type="Rhea" id="RHEA:15889"/>
        <dbReference type="ChEBI" id="CHEBI:15377"/>
        <dbReference type="ChEBI" id="CHEBI:28938"/>
        <dbReference type="ChEBI" id="CHEBI:29985"/>
        <dbReference type="ChEBI" id="CHEBI:58359"/>
    </reaction>
</comment>
<evidence type="ECO:0000259" key="13">
    <source>
        <dbReference type="Pfam" id="PF00117"/>
    </source>
</evidence>
<dbReference type="EMBL" id="CANL01000022">
    <property type="protein sequence ID" value="CCM63724.1"/>
    <property type="molecule type" value="Genomic_DNA"/>
</dbReference>
<feature type="binding site" evidence="11">
    <location>
        <position position="71"/>
    </location>
    <ligand>
        <name>ATP</name>
        <dbReference type="ChEBI" id="CHEBI:30616"/>
    </ligand>
</feature>
<dbReference type="GO" id="GO:0042802">
    <property type="term" value="F:identical protein binding"/>
    <property type="evidence" value="ECO:0007669"/>
    <property type="project" value="TreeGrafter"/>
</dbReference>
<dbReference type="eggNOG" id="COG0504">
    <property type="taxonomic scope" value="Bacteria"/>
</dbReference>
<comment type="pathway">
    <text evidence="1 11">Pyrimidine metabolism; CTP biosynthesis via de novo pathway; CTP from UDP: step 2/2.</text>
</comment>
<dbReference type="Pfam" id="PF06418">
    <property type="entry name" value="CTP_synth_N"/>
    <property type="match status" value="1"/>
</dbReference>
<dbReference type="InterPro" id="IPR004468">
    <property type="entry name" value="CTP_synthase"/>
</dbReference>
<comment type="subunit">
    <text evidence="11">Homotetramer.</text>
</comment>
<feature type="binding site" evidence="11">
    <location>
        <begin position="14"/>
        <end position="19"/>
    </location>
    <ligand>
        <name>ATP</name>
        <dbReference type="ChEBI" id="CHEBI:30616"/>
    </ligand>
</feature>
<dbReference type="GO" id="GO:0019856">
    <property type="term" value="P:pyrimidine nucleobase biosynthetic process"/>
    <property type="evidence" value="ECO:0007669"/>
    <property type="project" value="TreeGrafter"/>
</dbReference>
<keyword evidence="16" id="KW-1185">Reference proteome</keyword>
<dbReference type="PANTHER" id="PTHR11550">
    <property type="entry name" value="CTP SYNTHASE"/>
    <property type="match status" value="1"/>
</dbReference>
<dbReference type="GO" id="GO:0097268">
    <property type="term" value="C:cytoophidium"/>
    <property type="evidence" value="ECO:0007669"/>
    <property type="project" value="UniProtKB-ARBA"/>
</dbReference>
<evidence type="ECO:0000256" key="7">
    <source>
        <dbReference type="ARBA" id="ARBA00022842"/>
    </source>
</evidence>
<gene>
    <name evidence="11 15" type="primary">pyrG</name>
    <name evidence="15" type="ORF">BN381_290083</name>
</gene>
<protein>
    <recommendedName>
        <fullName evidence="11">CTP synthase</fullName>
        <ecNumber evidence="11">6.3.4.2</ecNumber>
    </recommendedName>
    <alternativeName>
        <fullName evidence="11">Cytidine 5'-triphosphate synthase</fullName>
    </alternativeName>
    <alternativeName>
        <fullName evidence="11">Cytidine triphosphate synthetase</fullName>
        <shortName evidence="11">CTP synthetase</shortName>
        <shortName evidence="11">CTPS</shortName>
    </alternativeName>
    <alternativeName>
        <fullName evidence="11">UTP--ammonia ligase</fullName>
    </alternativeName>
</protein>
<dbReference type="InterPro" id="IPR033828">
    <property type="entry name" value="GATase1_CTP_Synthase"/>
</dbReference>
<feature type="binding site" evidence="11">
    <location>
        <position position="404"/>
    </location>
    <ligand>
        <name>L-glutamine</name>
        <dbReference type="ChEBI" id="CHEBI:58359"/>
    </ligand>
</feature>
<dbReference type="GO" id="GO:0003883">
    <property type="term" value="F:CTP synthase activity"/>
    <property type="evidence" value="ECO:0007669"/>
    <property type="project" value="UniProtKB-UniRule"/>
</dbReference>
<feature type="region of interest" description="Disordered" evidence="12">
    <location>
        <begin position="537"/>
        <end position="589"/>
    </location>
</feature>
<comment type="caution">
    <text evidence="11">Lacks conserved residue(s) required for the propagation of feature annotation.</text>
</comment>
<dbReference type="UniPathway" id="UPA00159">
    <property type="reaction ID" value="UER00277"/>
</dbReference>
<evidence type="ECO:0000256" key="11">
    <source>
        <dbReference type="HAMAP-Rule" id="MF_01227"/>
    </source>
</evidence>
<evidence type="ECO:0000256" key="6">
    <source>
        <dbReference type="ARBA" id="ARBA00022840"/>
    </source>
</evidence>
<feature type="region of interest" description="Amidoligase domain" evidence="11">
    <location>
        <begin position="1"/>
        <end position="266"/>
    </location>
</feature>
<keyword evidence="9 11" id="KW-0665">Pyrimidine biosynthesis</keyword>
<feature type="binding site" evidence="11">
    <location>
        <position position="71"/>
    </location>
    <ligand>
        <name>Mg(2+)</name>
        <dbReference type="ChEBI" id="CHEBI:18420"/>
    </ligand>
</feature>
<evidence type="ECO:0000256" key="1">
    <source>
        <dbReference type="ARBA" id="ARBA00005171"/>
    </source>
</evidence>
<dbReference type="PROSITE" id="PS51273">
    <property type="entry name" value="GATASE_TYPE_1"/>
    <property type="match status" value="1"/>
</dbReference>
<feature type="binding site" evidence="11">
    <location>
        <position position="353"/>
    </location>
    <ligand>
        <name>L-glutamine</name>
        <dbReference type="ChEBI" id="CHEBI:58359"/>
    </ligand>
</feature>
<feature type="binding site" evidence="11">
    <location>
        <begin position="147"/>
        <end position="149"/>
    </location>
    <ligand>
        <name>CTP</name>
        <dbReference type="ChEBI" id="CHEBI:37563"/>
        <note>allosteric inhibitor</note>
    </ligand>
</feature>
<evidence type="ECO:0000256" key="12">
    <source>
        <dbReference type="SAM" id="MobiDB-lite"/>
    </source>
</evidence>
<comment type="activity regulation">
    <text evidence="11">Allosterically activated by GTP, when glutamine is the substrate; GTP has no effect on the reaction when ammonia is the substrate. The allosteric effector GTP functions by stabilizing the protein conformation that binds the tetrahedral intermediate(s) formed during glutamine hydrolysis. Inhibited by the product CTP, via allosteric rather than competitive inhibition.</text>
</comment>
<evidence type="ECO:0000313" key="16">
    <source>
        <dbReference type="Proteomes" id="UP000018291"/>
    </source>
</evidence>
<evidence type="ECO:0000256" key="10">
    <source>
        <dbReference type="ARBA" id="ARBA00047781"/>
    </source>
</evidence>
<dbReference type="InterPro" id="IPR029062">
    <property type="entry name" value="Class_I_gatase-like"/>
</dbReference>
<feature type="compositionally biased region" description="Basic and acidic residues" evidence="12">
    <location>
        <begin position="565"/>
        <end position="578"/>
    </location>
</feature>
<evidence type="ECO:0000259" key="14">
    <source>
        <dbReference type="Pfam" id="PF06418"/>
    </source>
</evidence>
<feature type="binding site" evidence="11">
    <location>
        <position position="223"/>
    </location>
    <ligand>
        <name>CTP</name>
        <dbReference type="ChEBI" id="CHEBI:37563"/>
        <note>allosteric inhibitor</note>
    </ligand>
</feature>
<dbReference type="HOGENOM" id="CLU_011675_5_0_11"/>
<feature type="binding site" evidence="11">
    <location>
        <position position="461"/>
    </location>
    <ligand>
        <name>L-glutamine</name>
        <dbReference type="ChEBI" id="CHEBI:58359"/>
    </ligand>
</feature>